<keyword evidence="6" id="KW-0443">Lipid metabolism</keyword>
<feature type="transmembrane region" description="Helical" evidence="10">
    <location>
        <begin position="315"/>
        <end position="335"/>
    </location>
</feature>
<dbReference type="GO" id="GO:0016780">
    <property type="term" value="F:phosphotransferase activity, for other substituted phosphate groups"/>
    <property type="evidence" value="ECO:0007669"/>
    <property type="project" value="InterPro"/>
</dbReference>
<dbReference type="PANTHER" id="PTHR14269">
    <property type="entry name" value="CDP-DIACYLGLYCEROL--GLYCEROL-3-PHOSPHATE 3-PHOSPHATIDYLTRANSFERASE-RELATED"/>
    <property type="match status" value="1"/>
</dbReference>
<dbReference type="PROSITE" id="PS00379">
    <property type="entry name" value="CDP_ALCOHOL_P_TRANSF"/>
    <property type="match status" value="2"/>
</dbReference>
<proteinExistence type="predicted"/>
<reference evidence="11" key="1">
    <citation type="submission" date="2018-06" db="EMBL/GenBank/DDBJ databases">
        <authorList>
            <person name="Zhirakovskaya E."/>
        </authorList>
    </citation>
    <scope>NUCLEOTIDE SEQUENCE</scope>
</reference>
<dbReference type="GO" id="GO:0016020">
    <property type="term" value="C:membrane"/>
    <property type="evidence" value="ECO:0007669"/>
    <property type="project" value="UniProtKB-SubCell"/>
</dbReference>
<keyword evidence="5 10" id="KW-1133">Transmembrane helix</keyword>
<feature type="transmembrane region" description="Helical" evidence="10">
    <location>
        <begin position="202"/>
        <end position="222"/>
    </location>
</feature>
<dbReference type="InterPro" id="IPR050324">
    <property type="entry name" value="CDP-alcohol_PTase-I"/>
</dbReference>
<keyword evidence="3" id="KW-0808">Transferase</keyword>
<protein>
    <recommendedName>
        <fullName evidence="12">CDP-diacylglycerol--serine O-phosphatidyltransferase</fullName>
    </recommendedName>
</protein>
<dbReference type="InterPro" id="IPR000462">
    <property type="entry name" value="CDP-OH_P_trans"/>
</dbReference>
<evidence type="ECO:0000256" key="10">
    <source>
        <dbReference type="SAM" id="Phobius"/>
    </source>
</evidence>
<evidence type="ECO:0000256" key="9">
    <source>
        <dbReference type="ARBA" id="ARBA00023264"/>
    </source>
</evidence>
<dbReference type="PANTHER" id="PTHR14269:SF61">
    <property type="entry name" value="CDP-DIACYLGLYCEROL--SERINE O-PHOSPHATIDYLTRANSFERASE"/>
    <property type="match status" value="1"/>
</dbReference>
<feature type="transmembrane region" description="Helical" evidence="10">
    <location>
        <begin position="107"/>
        <end position="129"/>
    </location>
</feature>
<evidence type="ECO:0000313" key="11">
    <source>
        <dbReference type="EMBL" id="VAW41772.1"/>
    </source>
</evidence>
<dbReference type="InterPro" id="IPR043130">
    <property type="entry name" value="CDP-OH_PTrfase_TM_dom"/>
</dbReference>
<name>A0A3B0VRZ4_9ZZZZ</name>
<feature type="transmembrane region" description="Helical" evidence="10">
    <location>
        <begin position="341"/>
        <end position="360"/>
    </location>
</feature>
<evidence type="ECO:0000256" key="7">
    <source>
        <dbReference type="ARBA" id="ARBA00023136"/>
    </source>
</evidence>
<dbReference type="Pfam" id="PF01066">
    <property type="entry name" value="CDP-OH_P_transf"/>
    <property type="match status" value="2"/>
</dbReference>
<dbReference type="Gene3D" id="1.20.120.1760">
    <property type="match status" value="2"/>
</dbReference>
<keyword evidence="8" id="KW-0594">Phospholipid biosynthesis</keyword>
<feature type="transmembrane region" description="Helical" evidence="10">
    <location>
        <begin position="367"/>
        <end position="387"/>
    </location>
</feature>
<evidence type="ECO:0000256" key="1">
    <source>
        <dbReference type="ARBA" id="ARBA00004141"/>
    </source>
</evidence>
<feature type="transmembrane region" description="Helical" evidence="10">
    <location>
        <begin position="20"/>
        <end position="41"/>
    </location>
</feature>
<evidence type="ECO:0000256" key="3">
    <source>
        <dbReference type="ARBA" id="ARBA00022679"/>
    </source>
</evidence>
<keyword evidence="4 10" id="KW-0812">Transmembrane</keyword>
<accession>A0A3B0VRZ4</accession>
<keyword evidence="9" id="KW-1208">Phospholipid metabolism</keyword>
<evidence type="ECO:0000256" key="8">
    <source>
        <dbReference type="ARBA" id="ARBA00023209"/>
    </source>
</evidence>
<feature type="transmembrane region" description="Helical" evidence="10">
    <location>
        <begin position="53"/>
        <end position="73"/>
    </location>
</feature>
<dbReference type="EMBL" id="UOEX01000397">
    <property type="protein sequence ID" value="VAW41772.1"/>
    <property type="molecule type" value="Genomic_DNA"/>
</dbReference>
<evidence type="ECO:0000256" key="5">
    <source>
        <dbReference type="ARBA" id="ARBA00022989"/>
    </source>
</evidence>
<evidence type="ECO:0000256" key="6">
    <source>
        <dbReference type="ARBA" id="ARBA00023098"/>
    </source>
</evidence>
<keyword evidence="2" id="KW-0444">Lipid biosynthesis</keyword>
<evidence type="ECO:0000256" key="4">
    <source>
        <dbReference type="ARBA" id="ARBA00022692"/>
    </source>
</evidence>
<feature type="transmembrane region" description="Helical" evidence="10">
    <location>
        <begin position="228"/>
        <end position="247"/>
    </location>
</feature>
<feature type="transmembrane region" description="Helical" evidence="10">
    <location>
        <begin position="150"/>
        <end position="166"/>
    </location>
</feature>
<gene>
    <name evidence="11" type="ORF">MNBD_DELTA03-1573</name>
</gene>
<evidence type="ECO:0008006" key="12">
    <source>
        <dbReference type="Google" id="ProtNLM"/>
    </source>
</evidence>
<comment type="subcellular location">
    <subcellularLocation>
        <location evidence="1">Membrane</location>
        <topology evidence="1">Multi-pass membrane protein</topology>
    </subcellularLocation>
</comment>
<sequence>MLKRLFVSFVRWIGYDLGISPNQVTIGRLLCFIPGWLIWYYRYELAARFSCPWQVMGVIAILVVGTVIAFDIVDGALARETGQVSDEGKILDPLVDKVITYSTLGLFLPYIVKPIFYLLLFLDICSTFMRGSQGRGANQFGKRKAFSQNVAKLFFGLAALFSLPVFNLVGNLLLGLAAVLASISVGMRAVPQKWWTGMQVAVPQLITACNVGCGLLSIWLAIHGSFALGALSILTAMLFDLGDGAVARKLGVSSNFGKHFDSVADMVSFGLAPAVLAMAVNDWRPLALVLGAGYIMATVVRLYDYGRSKDITPAGFFRGLPSPAAAWLVVASVLFPVPWLSMLVLIAAAVLMCLFVVNWIHFNQIIFSLTPLEIFFCFGLGLLLVALTRTPEVFAAGPIVIYALSPKWRKPHRV</sequence>
<dbReference type="AlphaFoldDB" id="A0A3B0VRZ4"/>
<organism evidence="11">
    <name type="scientific">hydrothermal vent metagenome</name>
    <dbReference type="NCBI Taxonomy" id="652676"/>
    <lineage>
        <taxon>unclassified sequences</taxon>
        <taxon>metagenomes</taxon>
        <taxon>ecological metagenomes</taxon>
    </lineage>
</organism>
<dbReference type="GO" id="GO:0008654">
    <property type="term" value="P:phospholipid biosynthetic process"/>
    <property type="evidence" value="ECO:0007669"/>
    <property type="project" value="UniProtKB-KW"/>
</dbReference>
<evidence type="ECO:0000256" key="2">
    <source>
        <dbReference type="ARBA" id="ARBA00022516"/>
    </source>
</evidence>
<dbReference type="InterPro" id="IPR048254">
    <property type="entry name" value="CDP_ALCOHOL_P_TRANSF_CS"/>
</dbReference>
<keyword evidence="7 10" id="KW-0472">Membrane</keyword>
<feature type="transmembrane region" description="Helical" evidence="10">
    <location>
        <begin position="286"/>
        <end position="303"/>
    </location>
</feature>